<evidence type="ECO:0000256" key="2">
    <source>
        <dbReference type="SAM" id="MobiDB-lite"/>
    </source>
</evidence>
<keyword evidence="3" id="KW-0812">Transmembrane</keyword>
<feature type="region of interest" description="Disordered" evidence="2">
    <location>
        <begin position="1"/>
        <end position="32"/>
    </location>
</feature>
<evidence type="ECO:0000313" key="5">
    <source>
        <dbReference type="Proteomes" id="UP000824189"/>
    </source>
</evidence>
<protein>
    <submittedName>
        <fullName evidence="4">Septum formation initiator family protein</fullName>
    </submittedName>
</protein>
<accession>A0A9D1RY49</accession>
<feature type="compositionally biased region" description="Basic and acidic residues" evidence="2">
    <location>
        <begin position="16"/>
        <end position="26"/>
    </location>
</feature>
<gene>
    <name evidence="4" type="ORF">H9867_08260</name>
</gene>
<evidence type="ECO:0000313" key="4">
    <source>
        <dbReference type="EMBL" id="HIW96453.1"/>
    </source>
</evidence>
<organism evidence="4 5">
    <name type="scientific">Candidatus Corynebacterium gallistercoris</name>
    <dbReference type="NCBI Taxonomy" id="2838530"/>
    <lineage>
        <taxon>Bacteria</taxon>
        <taxon>Bacillati</taxon>
        <taxon>Actinomycetota</taxon>
        <taxon>Actinomycetes</taxon>
        <taxon>Mycobacteriales</taxon>
        <taxon>Corynebacteriaceae</taxon>
        <taxon>Corynebacterium</taxon>
    </lineage>
</organism>
<reference evidence="4" key="1">
    <citation type="journal article" date="2021" name="PeerJ">
        <title>Extensive microbial diversity within the chicken gut microbiome revealed by metagenomics and culture.</title>
        <authorList>
            <person name="Gilroy R."/>
            <person name="Ravi A."/>
            <person name="Getino M."/>
            <person name="Pursley I."/>
            <person name="Horton D.L."/>
            <person name="Alikhan N.F."/>
            <person name="Baker D."/>
            <person name="Gharbi K."/>
            <person name="Hall N."/>
            <person name="Watson M."/>
            <person name="Adriaenssens E.M."/>
            <person name="Foster-Nyarko E."/>
            <person name="Jarju S."/>
            <person name="Secka A."/>
            <person name="Antonio M."/>
            <person name="Oren A."/>
            <person name="Chaudhuri R.R."/>
            <person name="La Ragione R."/>
            <person name="Hildebrand F."/>
            <person name="Pallen M.J."/>
        </authorList>
    </citation>
    <scope>NUCLEOTIDE SEQUENCE</scope>
    <source>
        <strain evidence="4">4376</strain>
    </source>
</reference>
<evidence type="ECO:0000256" key="1">
    <source>
        <dbReference type="SAM" id="Coils"/>
    </source>
</evidence>
<comment type="caution">
    <text evidence="4">The sequence shown here is derived from an EMBL/GenBank/DDBJ whole genome shotgun (WGS) entry which is preliminary data.</text>
</comment>
<dbReference type="InterPro" id="IPR007060">
    <property type="entry name" value="FtsL/DivIC"/>
</dbReference>
<dbReference type="Proteomes" id="UP000824189">
    <property type="component" value="Unassembled WGS sequence"/>
</dbReference>
<proteinExistence type="predicted"/>
<feature type="transmembrane region" description="Helical" evidence="3">
    <location>
        <begin position="50"/>
        <end position="69"/>
    </location>
</feature>
<dbReference type="Pfam" id="PF04977">
    <property type="entry name" value="DivIC"/>
    <property type="match status" value="1"/>
</dbReference>
<sequence>MTEKEHEQSARLPRARSVERREERRARAQQAPRRVARSFVQLPKKFSPKGLIIAAGLAIFLAFSISTPLRNYFEQRSELAEINSTIAAQEQRKAELTDELNRYSNEDYIKEQARTRLGLIEPGESAFRIISPSINSSAPDPALDDEAAEDDKRWYTKLWDSISIPEDELTPEESTTGDVENHHLPTVPAP</sequence>
<keyword evidence="1" id="KW-0175">Coiled coil</keyword>
<keyword evidence="3" id="KW-1133">Transmembrane helix</keyword>
<name>A0A9D1RY49_9CORY</name>
<keyword evidence="3" id="KW-0472">Membrane</keyword>
<feature type="coiled-coil region" evidence="1">
    <location>
        <begin position="79"/>
        <end position="106"/>
    </location>
</feature>
<evidence type="ECO:0000256" key="3">
    <source>
        <dbReference type="SAM" id="Phobius"/>
    </source>
</evidence>
<dbReference type="EMBL" id="DXFZ01000100">
    <property type="protein sequence ID" value="HIW96453.1"/>
    <property type="molecule type" value="Genomic_DNA"/>
</dbReference>
<reference evidence="4" key="2">
    <citation type="submission" date="2021-04" db="EMBL/GenBank/DDBJ databases">
        <authorList>
            <person name="Gilroy R."/>
        </authorList>
    </citation>
    <scope>NUCLEOTIDE SEQUENCE</scope>
    <source>
        <strain evidence="4">4376</strain>
    </source>
</reference>
<dbReference type="AlphaFoldDB" id="A0A9D1RY49"/>
<feature type="region of interest" description="Disordered" evidence="2">
    <location>
        <begin position="165"/>
        <end position="190"/>
    </location>
</feature>